<dbReference type="InterPro" id="IPR000719">
    <property type="entry name" value="Prot_kinase_dom"/>
</dbReference>
<evidence type="ECO:0000256" key="5">
    <source>
        <dbReference type="ARBA" id="ARBA00022777"/>
    </source>
</evidence>
<dbReference type="Proteomes" id="UP000335636">
    <property type="component" value="Unassembled WGS sequence"/>
</dbReference>
<name>A0A5E4CPA0_MARMO</name>
<dbReference type="Pfam" id="PF00069">
    <property type="entry name" value="Pkinase"/>
    <property type="match status" value="1"/>
</dbReference>
<reference evidence="8" key="1">
    <citation type="submission" date="2019-04" db="EMBL/GenBank/DDBJ databases">
        <authorList>
            <person name="Alioto T."/>
            <person name="Alioto T."/>
        </authorList>
    </citation>
    <scope>NUCLEOTIDE SEQUENCE [LARGE SCALE GENOMIC DNA]</scope>
</reference>
<dbReference type="SUPFAM" id="SSF56112">
    <property type="entry name" value="Protein kinase-like (PK-like)"/>
    <property type="match status" value="1"/>
</dbReference>
<evidence type="ECO:0000256" key="1">
    <source>
        <dbReference type="ARBA" id="ARBA00012513"/>
    </source>
</evidence>
<protein>
    <recommendedName>
        <fullName evidence="1">non-specific serine/threonine protein kinase</fullName>
        <ecNumber evidence="1">2.7.11.1</ecNumber>
    </recommendedName>
</protein>
<evidence type="ECO:0000256" key="2">
    <source>
        <dbReference type="ARBA" id="ARBA00022527"/>
    </source>
</evidence>
<accession>A0A5E4CPA0</accession>
<keyword evidence="9" id="KW-1185">Reference proteome</keyword>
<gene>
    <name evidence="8" type="ORF">MONAX_5E026640</name>
</gene>
<evidence type="ECO:0000313" key="8">
    <source>
        <dbReference type="EMBL" id="VTJ82989.1"/>
    </source>
</evidence>
<evidence type="ECO:0000256" key="4">
    <source>
        <dbReference type="ARBA" id="ARBA00022741"/>
    </source>
</evidence>
<dbReference type="GO" id="GO:0035556">
    <property type="term" value="P:intracellular signal transduction"/>
    <property type="evidence" value="ECO:0007669"/>
    <property type="project" value="TreeGrafter"/>
</dbReference>
<sequence length="93" mass="10657">MVDESSNVKLIDFGLSTRFTAEEKLKGIWSTCLYFVPELTQGEEYEGPPADIWSLGIILYFILTGRCPFREASRKQVKNLITQGTYDIPYDLE</sequence>
<dbReference type="GO" id="GO:0004674">
    <property type="term" value="F:protein serine/threonine kinase activity"/>
    <property type="evidence" value="ECO:0007669"/>
    <property type="project" value="UniProtKB-KW"/>
</dbReference>
<dbReference type="GO" id="GO:0005524">
    <property type="term" value="F:ATP binding"/>
    <property type="evidence" value="ECO:0007669"/>
    <property type="project" value="UniProtKB-KW"/>
</dbReference>
<dbReference type="PANTHER" id="PTHR24346">
    <property type="entry name" value="MAP/MICROTUBULE AFFINITY-REGULATING KINASE"/>
    <property type="match status" value="1"/>
</dbReference>
<proteinExistence type="predicted"/>
<dbReference type="Gene3D" id="1.10.510.10">
    <property type="entry name" value="Transferase(Phosphotransferase) domain 1"/>
    <property type="match status" value="1"/>
</dbReference>
<keyword evidence="5" id="KW-0418">Kinase</keyword>
<feature type="non-terminal residue" evidence="8">
    <location>
        <position position="93"/>
    </location>
</feature>
<evidence type="ECO:0000256" key="3">
    <source>
        <dbReference type="ARBA" id="ARBA00022679"/>
    </source>
</evidence>
<dbReference type="PANTHER" id="PTHR24346:SF30">
    <property type="entry name" value="MATERNAL EMBRYONIC LEUCINE ZIPPER KINASE"/>
    <property type="match status" value="1"/>
</dbReference>
<evidence type="ECO:0000259" key="7">
    <source>
        <dbReference type="PROSITE" id="PS50011"/>
    </source>
</evidence>
<dbReference type="InterPro" id="IPR011009">
    <property type="entry name" value="Kinase-like_dom_sf"/>
</dbReference>
<keyword evidence="3" id="KW-0808">Transferase</keyword>
<dbReference type="GO" id="GO:0005737">
    <property type="term" value="C:cytoplasm"/>
    <property type="evidence" value="ECO:0007669"/>
    <property type="project" value="TreeGrafter"/>
</dbReference>
<keyword evidence="6" id="KW-0067">ATP-binding</keyword>
<organism evidence="8 9">
    <name type="scientific">Marmota monax</name>
    <name type="common">Woodchuck</name>
    <dbReference type="NCBI Taxonomy" id="9995"/>
    <lineage>
        <taxon>Eukaryota</taxon>
        <taxon>Metazoa</taxon>
        <taxon>Chordata</taxon>
        <taxon>Craniata</taxon>
        <taxon>Vertebrata</taxon>
        <taxon>Euteleostomi</taxon>
        <taxon>Mammalia</taxon>
        <taxon>Eutheria</taxon>
        <taxon>Euarchontoglires</taxon>
        <taxon>Glires</taxon>
        <taxon>Rodentia</taxon>
        <taxon>Sciuromorpha</taxon>
        <taxon>Sciuridae</taxon>
        <taxon>Xerinae</taxon>
        <taxon>Marmotini</taxon>
        <taxon>Marmota</taxon>
    </lineage>
</organism>
<evidence type="ECO:0000256" key="6">
    <source>
        <dbReference type="ARBA" id="ARBA00022840"/>
    </source>
</evidence>
<dbReference type="AlphaFoldDB" id="A0A5E4CPA0"/>
<keyword evidence="2" id="KW-0723">Serine/threonine-protein kinase</keyword>
<comment type="caution">
    <text evidence="8">The sequence shown here is derived from an EMBL/GenBank/DDBJ whole genome shotgun (WGS) entry which is preliminary data.</text>
</comment>
<evidence type="ECO:0000313" key="9">
    <source>
        <dbReference type="Proteomes" id="UP000335636"/>
    </source>
</evidence>
<dbReference type="PROSITE" id="PS50011">
    <property type="entry name" value="PROTEIN_KINASE_DOM"/>
    <property type="match status" value="1"/>
</dbReference>
<dbReference type="EC" id="2.7.11.1" evidence="1"/>
<dbReference type="EMBL" id="CABDUW010001618">
    <property type="protein sequence ID" value="VTJ82989.1"/>
    <property type="molecule type" value="Genomic_DNA"/>
</dbReference>
<keyword evidence="4" id="KW-0547">Nucleotide-binding</keyword>
<feature type="domain" description="Protein kinase" evidence="7">
    <location>
        <begin position="1"/>
        <end position="93"/>
    </location>
</feature>